<sequence length="699" mass="78663">MASCADILRSEFPELDGEVFAYVTGILHSSGADFESVDELVEAVGELLQEVSRDGKDEGAVREVCQRLFNALQLDEGRAQRCSQVLLDAPIQLSQITDGYGERVLPGGLTGPRGSRRPPMVDAKKLEKAEARLKAKQDRRMERDSTKPSGPLVLEEATASQAASKKETRMESSGKNKSYDVRIENFDVSFGERVLLAGADLNLAFGRRYGLVGRNGLGKTTLLKMIASRSLRIPSHISILHVEQEVAGDETPALQSVLECDTTRESLLREEKELTAKVNAGADGVPMFLFSHLSPRASVILAGLGFNAKMQQQTTKEFSGGWRMRLALARALFARPDLLLLDEPTNMLDVRAILWLENYLQTWQSTILVVSHDRNFLNAVATDIIHLHSQRLDAYRGDFENFMKTKEERLKNQQREYEAQQQYREHIQVFIDRFRYNANRASQVQSKLKLLEKLPELKPVDKESEVMMKFPDGFEKFSPPILQLDEVDFCYEPSHYIFRSLSVSADLESRICVVGENGAGKSTMLKILMGELAPVRGIRHAHRNLKIGYFSQHHVDQLDLNISAVELLARKFPGKAEEEYRHQLGSYGVSGELAVRPVASLSGGQKSRVAFAQMTMSCPNFYILDEPTNHLDMETIEALAKALNKFRGGIILVSHDECFIRLVCQELWVCENATVTRIEGGFDQYRDILKEQFRKEGFL</sequence>
<reference evidence="11" key="1">
    <citation type="submission" date="2025-08" db="UniProtKB">
        <authorList>
            <consortium name="Ensembl"/>
        </authorList>
    </citation>
    <scope>IDENTIFICATION</scope>
</reference>
<dbReference type="PANTHER" id="PTHR19211:SF117">
    <property type="entry name" value="ATP-BINDING CASSETTE SUB-FAMILY F MEMBER 3"/>
    <property type="match status" value="1"/>
</dbReference>
<dbReference type="InterPro" id="IPR003439">
    <property type="entry name" value="ABC_transporter-like_ATP-bd"/>
</dbReference>
<dbReference type="InterPro" id="IPR017871">
    <property type="entry name" value="ABC_transporter-like_CS"/>
</dbReference>
<comment type="similarity">
    <text evidence="1">Belongs to the ABC transporter superfamily. ABCF family. EF3 subfamily.</text>
</comment>
<dbReference type="SMART" id="SM00382">
    <property type="entry name" value="AAA"/>
    <property type="match status" value="2"/>
</dbReference>
<dbReference type="Pfam" id="PF12848">
    <property type="entry name" value="ABC_tran_Xtn"/>
    <property type="match status" value="1"/>
</dbReference>
<dbReference type="Pfam" id="PF00005">
    <property type="entry name" value="ABC_tran"/>
    <property type="match status" value="2"/>
</dbReference>
<keyword evidence="5" id="KW-0067">ATP-binding</keyword>
<dbReference type="Gene3D" id="3.40.50.300">
    <property type="entry name" value="P-loop containing nucleotide triphosphate hydrolases"/>
    <property type="match status" value="2"/>
</dbReference>
<evidence type="ECO:0000313" key="11">
    <source>
        <dbReference type="Ensembl" id="ENSABRP00000002348.1"/>
    </source>
</evidence>
<dbReference type="PROSITE" id="PS00211">
    <property type="entry name" value="ABC_TRANSPORTER_1"/>
    <property type="match status" value="2"/>
</dbReference>
<dbReference type="SUPFAM" id="SSF52540">
    <property type="entry name" value="P-loop containing nucleoside triphosphate hydrolases"/>
    <property type="match status" value="2"/>
</dbReference>
<keyword evidence="12" id="KW-1185">Reference proteome</keyword>
<dbReference type="InterPro" id="IPR050611">
    <property type="entry name" value="ABCF"/>
</dbReference>
<dbReference type="Pfam" id="PF26051">
    <property type="entry name" value="PWI_ABCF3"/>
    <property type="match status" value="1"/>
</dbReference>
<dbReference type="Proteomes" id="UP000694426">
    <property type="component" value="Unplaced"/>
</dbReference>
<proteinExistence type="inferred from homology"/>
<evidence type="ECO:0000256" key="7">
    <source>
        <dbReference type="ARBA" id="ARBA00023118"/>
    </source>
</evidence>
<keyword evidence="3" id="KW-0677">Repeat</keyword>
<evidence type="ECO:0000256" key="5">
    <source>
        <dbReference type="ARBA" id="ARBA00022840"/>
    </source>
</evidence>
<accession>A0A8B9BCY4</accession>
<feature type="compositionally biased region" description="Basic and acidic residues" evidence="9">
    <location>
        <begin position="133"/>
        <end position="146"/>
    </location>
</feature>
<organism evidence="11 12">
    <name type="scientific">Anser brachyrhynchus</name>
    <name type="common">Pink-footed goose</name>
    <dbReference type="NCBI Taxonomy" id="132585"/>
    <lineage>
        <taxon>Eukaryota</taxon>
        <taxon>Metazoa</taxon>
        <taxon>Chordata</taxon>
        <taxon>Craniata</taxon>
        <taxon>Vertebrata</taxon>
        <taxon>Euteleostomi</taxon>
        <taxon>Archelosauria</taxon>
        <taxon>Archosauria</taxon>
        <taxon>Dinosauria</taxon>
        <taxon>Saurischia</taxon>
        <taxon>Theropoda</taxon>
        <taxon>Coelurosauria</taxon>
        <taxon>Aves</taxon>
        <taxon>Neognathae</taxon>
        <taxon>Galloanserae</taxon>
        <taxon>Anseriformes</taxon>
        <taxon>Anatidae</taxon>
        <taxon>Anserinae</taxon>
        <taxon>Anser</taxon>
    </lineage>
</organism>
<dbReference type="FunFam" id="3.40.50.300:FF:000688">
    <property type="entry name" value="ATP-binding cassette sub-family F member 3"/>
    <property type="match status" value="1"/>
</dbReference>
<dbReference type="InterPro" id="IPR003593">
    <property type="entry name" value="AAA+_ATPase"/>
</dbReference>
<keyword evidence="4" id="KW-0547">Nucleotide-binding</keyword>
<dbReference type="InterPro" id="IPR032781">
    <property type="entry name" value="ABC_tran_Xtn"/>
</dbReference>
<evidence type="ECO:0000256" key="3">
    <source>
        <dbReference type="ARBA" id="ARBA00022737"/>
    </source>
</evidence>
<dbReference type="GO" id="GO:0051607">
    <property type="term" value="P:defense response to virus"/>
    <property type="evidence" value="ECO:0007669"/>
    <property type="project" value="UniProtKB-KW"/>
</dbReference>
<feature type="region of interest" description="Disordered" evidence="9">
    <location>
        <begin position="133"/>
        <end position="176"/>
    </location>
</feature>
<evidence type="ECO:0000313" key="12">
    <source>
        <dbReference type="Proteomes" id="UP000694426"/>
    </source>
</evidence>
<dbReference type="FunFam" id="3.40.50.300:FF:000104">
    <property type="entry name" value="ATP-binding cassette sub-family F member 3"/>
    <property type="match status" value="1"/>
</dbReference>
<feature type="domain" description="ABC transporter" evidence="10">
    <location>
        <begin position="482"/>
        <end position="697"/>
    </location>
</feature>
<dbReference type="AlphaFoldDB" id="A0A8B9BCY4"/>
<keyword evidence="2" id="KW-0597">Phosphoprotein</keyword>
<keyword evidence="6" id="KW-0007">Acetylation</keyword>
<dbReference type="CDD" id="cd03221">
    <property type="entry name" value="ABCF_EF-3"/>
    <property type="match status" value="2"/>
</dbReference>
<evidence type="ECO:0000259" key="10">
    <source>
        <dbReference type="PROSITE" id="PS50893"/>
    </source>
</evidence>
<evidence type="ECO:0000256" key="6">
    <source>
        <dbReference type="ARBA" id="ARBA00022990"/>
    </source>
</evidence>
<feature type="compositionally biased region" description="Basic and acidic residues" evidence="9">
    <location>
        <begin position="164"/>
        <end position="176"/>
    </location>
</feature>
<gene>
    <name evidence="11" type="primary">ABCF3</name>
</gene>
<keyword evidence="7" id="KW-0051">Antiviral defense</keyword>
<evidence type="ECO:0000256" key="2">
    <source>
        <dbReference type="ARBA" id="ARBA00022553"/>
    </source>
</evidence>
<dbReference type="Ensembl" id="ENSABRT00000003454.1">
    <property type="protein sequence ID" value="ENSABRP00000002348.1"/>
    <property type="gene ID" value="ENSABRG00000000294.1"/>
</dbReference>
<reference evidence="11" key="2">
    <citation type="submission" date="2025-09" db="UniProtKB">
        <authorList>
            <consortium name="Ensembl"/>
        </authorList>
    </citation>
    <scope>IDENTIFICATION</scope>
</reference>
<dbReference type="PANTHER" id="PTHR19211">
    <property type="entry name" value="ATP-BINDING TRANSPORT PROTEIN-RELATED"/>
    <property type="match status" value="1"/>
</dbReference>
<dbReference type="GO" id="GO:0016887">
    <property type="term" value="F:ATP hydrolysis activity"/>
    <property type="evidence" value="ECO:0007669"/>
    <property type="project" value="InterPro"/>
</dbReference>
<dbReference type="GO" id="GO:0005524">
    <property type="term" value="F:ATP binding"/>
    <property type="evidence" value="ECO:0007669"/>
    <property type="project" value="UniProtKB-KW"/>
</dbReference>
<evidence type="ECO:0000256" key="9">
    <source>
        <dbReference type="SAM" id="MobiDB-lite"/>
    </source>
</evidence>
<dbReference type="InterPro" id="IPR027417">
    <property type="entry name" value="P-loop_NTPase"/>
</dbReference>
<evidence type="ECO:0000256" key="8">
    <source>
        <dbReference type="ARBA" id="ARBA00073919"/>
    </source>
</evidence>
<name>A0A8B9BCY4_9AVES</name>
<dbReference type="PROSITE" id="PS50893">
    <property type="entry name" value="ABC_TRANSPORTER_2"/>
    <property type="match status" value="2"/>
</dbReference>
<protein>
    <recommendedName>
        <fullName evidence="8">ATP-binding cassette sub-family F member 3</fullName>
    </recommendedName>
</protein>
<evidence type="ECO:0000256" key="1">
    <source>
        <dbReference type="ARBA" id="ARBA00011054"/>
    </source>
</evidence>
<dbReference type="GeneTree" id="ENSGT00940000155604"/>
<feature type="domain" description="ABC transporter" evidence="10">
    <location>
        <begin position="181"/>
        <end position="414"/>
    </location>
</feature>
<dbReference type="InterPro" id="IPR058770">
    <property type="entry name" value="PWI_ABCF3"/>
</dbReference>
<evidence type="ECO:0000256" key="4">
    <source>
        <dbReference type="ARBA" id="ARBA00022741"/>
    </source>
</evidence>